<sequence>MEGWTLALEEGDFSFREQESLLILCVFLGGEEGTPLWCRRRLLWGGEGYWVLLKVTKAGSGSGDSWVGEHPLRGGYGSPLPSCRRRLGDVQATWANDVDVKEMGESNKCLLCHLRTVREEELIYQLFNEPIPRADEGSGPILYRYPPPQLYQCDIYKEGLQHLVHFENEFTHEGGRRKL</sequence>
<dbReference type="EMBL" id="LR743597">
    <property type="protein sequence ID" value="CAA2627539.1"/>
    <property type="molecule type" value="Genomic_DNA"/>
</dbReference>
<dbReference type="Proteomes" id="UP000663760">
    <property type="component" value="Chromosome 10"/>
</dbReference>
<keyword evidence="3" id="KW-1185">Reference proteome</keyword>
<protein>
    <submittedName>
        <fullName evidence="2">Uncharacterized protein</fullName>
    </submittedName>
</protein>
<evidence type="ECO:0000313" key="1">
    <source>
        <dbReference type="EMBL" id="CAA2627539.1"/>
    </source>
</evidence>
<proteinExistence type="predicted"/>
<dbReference type="EMBL" id="LR746273">
    <property type="protein sequence ID" value="CAA7403603.1"/>
    <property type="molecule type" value="Genomic_DNA"/>
</dbReference>
<dbReference type="AlphaFoldDB" id="A0A7I8L0P6"/>
<organism evidence="2 3">
    <name type="scientific">Spirodela intermedia</name>
    <name type="common">Intermediate duckweed</name>
    <dbReference type="NCBI Taxonomy" id="51605"/>
    <lineage>
        <taxon>Eukaryota</taxon>
        <taxon>Viridiplantae</taxon>
        <taxon>Streptophyta</taxon>
        <taxon>Embryophyta</taxon>
        <taxon>Tracheophyta</taxon>
        <taxon>Spermatophyta</taxon>
        <taxon>Magnoliopsida</taxon>
        <taxon>Liliopsida</taxon>
        <taxon>Araceae</taxon>
        <taxon>Lemnoideae</taxon>
        <taxon>Spirodela</taxon>
    </lineage>
</organism>
<name>A0A7I8L0P6_SPIIN</name>
<accession>A0A7I8L0P6</accession>
<evidence type="ECO:0000313" key="2">
    <source>
        <dbReference type="EMBL" id="CAA7403603.1"/>
    </source>
</evidence>
<reference evidence="2" key="1">
    <citation type="submission" date="2020-02" db="EMBL/GenBank/DDBJ databases">
        <authorList>
            <person name="Scholz U."/>
            <person name="Mascher M."/>
            <person name="Fiebig A."/>
        </authorList>
    </citation>
    <scope>NUCLEOTIDE SEQUENCE</scope>
</reference>
<gene>
    <name evidence="1" type="ORF">SI7747_10013192</name>
    <name evidence="2" type="ORF">SI8410_10014281</name>
</gene>
<evidence type="ECO:0000313" key="3">
    <source>
        <dbReference type="Proteomes" id="UP000663760"/>
    </source>
</evidence>